<protein>
    <submittedName>
        <fullName evidence="1">Uncharacterized protein</fullName>
    </submittedName>
</protein>
<sequence>MTHISCDDKADAVRSLARIYRVDVGEVARVADGNWPTFILESPDSWNDLFQSPYIPSLMAQHLSARPDWEFGEVAYYHRTAYDGSADWFEDGLLASHEGAKAFLNKIAGIVSLDGDDHAIAMANIRDRECCEGPGAGGPYAFDVFDNARYADQAGMDYSLPEFFMGNSWADKYGVCYAAPILESLRNKLKPVVVKFSGKSSDPDAYITNLWQYVFRAWIGEPMGVTSHFPCTFCGEGKTVSPDRIIQIIDLGGLAGDPTSEFS</sequence>
<dbReference type="PATRIC" id="fig|573060.9.peg.4435"/>
<name>C5T1K0_ACIDE</name>
<reference evidence="1 2" key="1">
    <citation type="submission" date="2009-05" db="EMBL/GenBank/DDBJ databases">
        <title>The draft genome of Acidovorax delafieldii 2AN.</title>
        <authorList>
            <consortium name="US DOE Joint Genome Institute (JGI-PGF)"/>
            <person name="Lucas S."/>
            <person name="Copeland A."/>
            <person name="Lapidus A."/>
            <person name="Glavina del Rio T."/>
            <person name="Tice H."/>
            <person name="Bruce D."/>
            <person name="Goodwin L."/>
            <person name="Pitluck S."/>
            <person name="Larimer F."/>
            <person name="Land M.L."/>
            <person name="Hauser L."/>
            <person name="Shelobolina E.S."/>
            <person name="Picardal F."/>
            <person name="Roden E."/>
            <person name="Emerson D."/>
        </authorList>
    </citation>
    <scope>NUCLEOTIDE SEQUENCE [LARGE SCALE GENOMIC DNA]</scope>
    <source>
        <strain evidence="1 2">2AN</strain>
    </source>
</reference>
<evidence type="ECO:0000313" key="1">
    <source>
        <dbReference type="EMBL" id="EER61668.1"/>
    </source>
</evidence>
<comment type="caution">
    <text evidence="1">The sequence shown here is derived from an EMBL/GenBank/DDBJ whole genome shotgun (WGS) entry which is preliminary data.</text>
</comment>
<keyword evidence="2" id="KW-1185">Reference proteome</keyword>
<proteinExistence type="predicted"/>
<accession>C5T1K0</accession>
<dbReference type="Proteomes" id="UP000003856">
    <property type="component" value="Unassembled WGS sequence"/>
</dbReference>
<gene>
    <name evidence="1" type="ORF">AcdelDRAFT_0780</name>
</gene>
<organism evidence="1 2">
    <name type="scientific">Acidovorax delafieldii 2AN</name>
    <dbReference type="NCBI Taxonomy" id="573060"/>
    <lineage>
        <taxon>Bacteria</taxon>
        <taxon>Pseudomonadati</taxon>
        <taxon>Pseudomonadota</taxon>
        <taxon>Betaproteobacteria</taxon>
        <taxon>Burkholderiales</taxon>
        <taxon>Comamonadaceae</taxon>
        <taxon>Acidovorax</taxon>
    </lineage>
</organism>
<evidence type="ECO:0000313" key="2">
    <source>
        <dbReference type="Proteomes" id="UP000003856"/>
    </source>
</evidence>
<dbReference type="AlphaFoldDB" id="C5T1K0"/>
<dbReference type="EMBL" id="ACQT01000012">
    <property type="protein sequence ID" value="EER61668.1"/>
    <property type="molecule type" value="Genomic_DNA"/>
</dbReference>